<dbReference type="InterPro" id="IPR015813">
    <property type="entry name" value="Pyrv/PenolPyrv_kinase-like_dom"/>
</dbReference>
<evidence type="ECO:0000256" key="12">
    <source>
        <dbReference type="PIRSR" id="PIRSR000388-3"/>
    </source>
</evidence>
<evidence type="ECO:0000256" key="8">
    <source>
        <dbReference type="ARBA" id="ARBA00056497"/>
    </source>
</evidence>
<dbReference type="FunFam" id="3.20.20.60:FF:000003">
    <property type="entry name" value="3-methyl-2-oxobutanoate hydroxymethyltransferase"/>
    <property type="match status" value="1"/>
</dbReference>
<sequence>MTGYLQESKSAVRKATTAPALMDMKLAGEKIAMLTCYDASFASMMDRCGIDMLLIGDSLGNVLQGQTTTLPVTLEDVAYHTACVSRGNRSALVAADMPFGTYGTPESAFEGAVRLMQAGAQMIKLEGGAWLVETVKFLTERSIPVCAHLGLTPQSVHRLGGFKVQAKKAEDVERLKADAVALQEAGASLMLIEAIPATVGKELTDLLQIPTIGIGAGPDCSGQVLVMHDMLGIFPGKTARFVRNFMDGMPSIEAAIGAYIKAVKSREFPAPEHCF</sequence>
<dbReference type="UniPathway" id="UPA00028">
    <property type="reaction ID" value="UER00003"/>
</dbReference>
<dbReference type="NCBIfam" id="TIGR00222">
    <property type="entry name" value="panB"/>
    <property type="match status" value="1"/>
</dbReference>
<dbReference type="GO" id="GO:0032259">
    <property type="term" value="P:methylation"/>
    <property type="evidence" value="ECO:0007669"/>
    <property type="project" value="UniProtKB-KW"/>
</dbReference>
<dbReference type="Pfam" id="PF02548">
    <property type="entry name" value="Pantoate_transf"/>
    <property type="match status" value="1"/>
</dbReference>
<keyword evidence="13" id="KW-0489">Methyltransferase</keyword>
<comment type="cofactor">
    <cofactor evidence="9 12">
        <name>Mg(2+)</name>
        <dbReference type="ChEBI" id="CHEBI:18420"/>
    </cofactor>
    <text evidence="9 12">Binds 1 Mg(2+) ion per subunit.</text>
</comment>
<dbReference type="GO" id="GO:0005737">
    <property type="term" value="C:cytoplasm"/>
    <property type="evidence" value="ECO:0007669"/>
    <property type="project" value="UniProtKB-SubCell"/>
</dbReference>
<dbReference type="SUPFAM" id="SSF51621">
    <property type="entry name" value="Phosphoenolpyruvate/pyruvate domain"/>
    <property type="match status" value="1"/>
</dbReference>
<evidence type="ECO:0000256" key="7">
    <source>
        <dbReference type="ARBA" id="ARBA00022842"/>
    </source>
</evidence>
<dbReference type="Proteomes" id="UP000184693">
    <property type="component" value="Unassembled WGS sequence"/>
</dbReference>
<evidence type="ECO:0000256" key="1">
    <source>
        <dbReference type="ARBA" id="ARBA00005033"/>
    </source>
</evidence>
<feature type="binding site" evidence="9 11">
    <location>
        <begin position="57"/>
        <end position="58"/>
    </location>
    <ligand>
        <name>3-methyl-2-oxobutanoate</name>
        <dbReference type="ChEBI" id="CHEBI:11851"/>
    </ligand>
</feature>
<feature type="binding site" evidence="9 11">
    <location>
        <position position="96"/>
    </location>
    <ligand>
        <name>3-methyl-2-oxobutanoate</name>
        <dbReference type="ChEBI" id="CHEBI:11851"/>
    </ligand>
</feature>
<keyword evidence="5 9" id="KW-0808">Transferase</keyword>
<evidence type="ECO:0000313" key="13">
    <source>
        <dbReference type="EMBL" id="SIO42258.1"/>
    </source>
</evidence>
<comment type="catalytic activity">
    <reaction evidence="9">
        <text>(6R)-5,10-methylene-5,6,7,8-tetrahydrofolate + 3-methyl-2-oxobutanoate + H2O = 2-dehydropantoate + (6S)-5,6,7,8-tetrahydrofolate</text>
        <dbReference type="Rhea" id="RHEA:11824"/>
        <dbReference type="ChEBI" id="CHEBI:11561"/>
        <dbReference type="ChEBI" id="CHEBI:11851"/>
        <dbReference type="ChEBI" id="CHEBI:15377"/>
        <dbReference type="ChEBI" id="CHEBI:15636"/>
        <dbReference type="ChEBI" id="CHEBI:57453"/>
        <dbReference type="EC" id="2.1.2.11"/>
    </reaction>
</comment>
<dbReference type="AlphaFoldDB" id="A0A1N6JD31"/>
<dbReference type="CDD" id="cd06557">
    <property type="entry name" value="KPHMT-like"/>
    <property type="match status" value="1"/>
</dbReference>
<dbReference type="InterPro" id="IPR003700">
    <property type="entry name" value="Pantoate_hydroxy_MeTrfase"/>
</dbReference>
<gene>
    <name evidence="9" type="primary">panB</name>
    <name evidence="13" type="ORF">SAMN05444165_3043</name>
    <name evidence="14" type="ORF">SAMN05444168_5614</name>
</gene>
<feature type="binding site" evidence="9 12">
    <location>
        <position position="57"/>
    </location>
    <ligand>
        <name>Mg(2+)</name>
        <dbReference type="ChEBI" id="CHEBI:18420"/>
    </ligand>
</feature>
<keyword evidence="7 9" id="KW-0460">Magnesium</keyword>
<dbReference type="Gene3D" id="3.20.20.60">
    <property type="entry name" value="Phosphoenolpyruvate-binding domains"/>
    <property type="match status" value="1"/>
</dbReference>
<evidence type="ECO:0000313" key="16">
    <source>
        <dbReference type="Proteomes" id="UP000185151"/>
    </source>
</evidence>
<comment type="subcellular location">
    <subcellularLocation>
        <location evidence="9">Cytoplasm</location>
    </subcellularLocation>
</comment>
<feature type="binding site" evidence="9 12">
    <location>
        <position position="96"/>
    </location>
    <ligand>
        <name>Mg(2+)</name>
        <dbReference type="ChEBI" id="CHEBI:18420"/>
    </ligand>
</feature>
<keyword evidence="4 9" id="KW-0566">Pantothenate biosynthesis</keyword>
<comment type="subunit">
    <text evidence="3 9">Homodecamer; pentamer of dimers.</text>
</comment>
<dbReference type="PANTHER" id="PTHR20881:SF0">
    <property type="entry name" value="3-METHYL-2-OXOBUTANOATE HYDROXYMETHYLTRANSFERASE"/>
    <property type="match status" value="1"/>
</dbReference>
<evidence type="ECO:0000256" key="4">
    <source>
        <dbReference type="ARBA" id="ARBA00022655"/>
    </source>
</evidence>
<dbReference type="HAMAP" id="MF_00156">
    <property type="entry name" value="PanB"/>
    <property type="match status" value="1"/>
</dbReference>
<dbReference type="PIRSF" id="PIRSF000388">
    <property type="entry name" value="Pantoate_hydroxy_MeTrfase"/>
    <property type="match status" value="1"/>
</dbReference>
<comment type="similarity">
    <text evidence="2 9">Belongs to the PanB family.</text>
</comment>
<dbReference type="GO" id="GO:0000287">
    <property type="term" value="F:magnesium ion binding"/>
    <property type="evidence" value="ECO:0007669"/>
    <property type="project" value="TreeGrafter"/>
</dbReference>
<proteinExistence type="inferred from homology"/>
<comment type="function">
    <text evidence="8 9">Catalyzes the reversible reaction in which hydroxymethyl group from 5,10-methylenetetrahydrofolate is transferred onto alpha-ketoisovalerate to form ketopantoate.</text>
</comment>
<feature type="binding site" evidence="9 12">
    <location>
        <position position="126"/>
    </location>
    <ligand>
        <name>Mg(2+)</name>
        <dbReference type="ChEBI" id="CHEBI:18420"/>
    </ligand>
</feature>
<feature type="active site" description="Proton acceptor" evidence="9 10">
    <location>
        <position position="193"/>
    </location>
</feature>
<comment type="pathway">
    <text evidence="1 9">Cofactor biosynthesis; (R)-pantothenate biosynthesis; (R)-pantoate from 3-methyl-2-oxobutanoate: step 1/2.</text>
</comment>
<evidence type="ECO:0000256" key="9">
    <source>
        <dbReference type="HAMAP-Rule" id="MF_00156"/>
    </source>
</evidence>
<keyword evidence="6 9" id="KW-0479">Metal-binding</keyword>
<dbReference type="NCBIfam" id="NF001452">
    <property type="entry name" value="PRK00311.1"/>
    <property type="match status" value="1"/>
</dbReference>
<evidence type="ECO:0000256" key="3">
    <source>
        <dbReference type="ARBA" id="ARBA00011424"/>
    </source>
</evidence>
<dbReference type="GO" id="GO:0003864">
    <property type="term" value="F:3-methyl-2-oxobutanoate hydroxymethyltransferase activity"/>
    <property type="evidence" value="ECO:0007669"/>
    <property type="project" value="UniProtKB-UniRule"/>
</dbReference>
<dbReference type="EC" id="2.1.2.11" evidence="9"/>
<evidence type="ECO:0000313" key="14">
    <source>
        <dbReference type="EMBL" id="SIO49943.1"/>
    </source>
</evidence>
<evidence type="ECO:0000256" key="2">
    <source>
        <dbReference type="ARBA" id="ARBA00008676"/>
    </source>
</evidence>
<protein>
    <recommendedName>
        <fullName evidence="9">3-methyl-2-oxobutanoate hydroxymethyltransferase</fullName>
        <ecNumber evidence="9">2.1.2.11</ecNumber>
    </recommendedName>
    <alternativeName>
        <fullName evidence="9">Ketopantoate hydroxymethyltransferase</fullName>
        <shortName evidence="9">KPHMT</shortName>
    </alternativeName>
</protein>
<dbReference type="OrthoDB" id="9781789at2"/>
<evidence type="ECO:0000256" key="11">
    <source>
        <dbReference type="PIRSR" id="PIRSR000388-2"/>
    </source>
</evidence>
<evidence type="ECO:0000256" key="5">
    <source>
        <dbReference type="ARBA" id="ARBA00022679"/>
    </source>
</evidence>
<evidence type="ECO:0000313" key="15">
    <source>
        <dbReference type="Proteomes" id="UP000184693"/>
    </source>
</evidence>
<dbReference type="GO" id="GO:0015940">
    <property type="term" value="P:pantothenate biosynthetic process"/>
    <property type="evidence" value="ECO:0007669"/>
    <property type="project" value="UniProtKB-UniRule"/>
</dbReference>
<accession>A0A1N6JD31</accession>
<dbReference type="PANTHER" id="PTHR20881">
    <property type="entry name" value="3-METHYL-2-OXOBUTANOATE HYDROXYMETHYLTRANSFERASE"/>
    <property type="match status" value="1"/>
</dbReference>
<feature type="binding site" evidence="9 11">
    <location>
        <position position="124"/>
    </location>
    <ligand>
        <name>3-methyl-2-oxobutanoate</name>
        <dbReference type="ChEBI" id="CHEBI:11851"/>
    </ligand>
</feature>
<dbReference type="Proteomes" id="UP000185151">
    <property type="component" value="Unassembled WGS sequence"/>
</dbReference>
<dbReference type="GO" id="GO:0008168">
    <property type="term" value="F:methyltransferase activity"/>
    <property type="evidence" value="ECO:0007669"/>
    <property type="project" value="UniProtKB-KW"/>
</dbReference>
<name>A0A1N6JD31_9BURK</name>
<evidence type="ECO:0000256" key="6">
    <source>
        <dbReference type="ARBA" id="ARBA00022723"/>
    </source>
</evidence>
<organism evidence="13 16">
    <name type="scientific">Paraburkholderia phenazinium</name>
    <dbReference type="NCBI Taxonomy" id="60549"/>
    <lineage>
        <taxon>Bacteria</taxon>
        <taxon>Pseudomonadati</taxon>
        <taxon>Pseudomonadota</taxon>
        <taxon>Betaproteobacteria</taxon>
        <taxon>Burkholderiales</taxon>
        <taxon>Burkholderiaceae</taxon>
        <taxon>Paraburkholderia</taxon>
    </lineage>
</organism>
<dbReference type="EMBL" id="FSRM01000002">
    <property type="protein sequence ID" value="SIO49943.1"/>
    <property type="molecule type" value="Genomic_DNA"/>
</dbReference>
<reference evidence="15 16" key="1">
    <citation type="submission" date="2016-11" db="EMBL/GenBank/DDBJ databases">
        <authorList>
            <person name="Jaros S."/>
            <person name="Januszkiewicz K."/>
            <person name="Wedrychowicz H."/>
        </authorList>
    </citation>
    <scope>NUCLEOTIDE SEQUENCE [LARGE SCALE GENOMIC DNA]</scope>
    <source>
        <strain evidence="14 15">GAS86</strain>
        <strain evidence="13 16">GAS95</strain>
    </source>
</reference>
<dbReference type="EMBL" id="FSRU01000001">
    <property type="protein sequence ID" value="SIO42258.1"/>
    <property type="molecule type" value="Genomic_DNA"/>
</dbReference>
<keyword evidence="16" id="KW-1185">Reference proteome</keyword>
<dbReference type="InterPro" id="IPR040442">
    <property type="entry name" value="Pyrv_kinase-like_dom_sf"/>
</dbReference>
<dbReference type="RefSeq" id="WP_074267564.1">
    <property type="nucleotide sequence ID" value="NZ_FSRM01000002.1"/>
</dbReference>
<evidence type="ECO:0000256" key="10">
    <source>
        <dbReference type="PIRSR" id="PIRSR000388-1"/>
    </source>
</evidence>
<keyword evidence="9" id="KW-0963">Cytoplasm</keyword>